<dbReference type="RefSeq" id="WP_139999324.1">
    <property type="nucleotide sequence ID" value="NZ_VFJE01000051.1"/>
</dbReference>
<dbReference type="Proteomes" id="UP000319175">
    <property type="component" value="Unassembled WGS sequence"/>
</dbReference>
<dbReference type="AlphaFoldDB" id="A0A501QFC6"/>
<dbReference type="EMBL" id="VFJE01000051">
    <property type="protein sequence ID" value="TPD71178.1"/>
    <property type="molecule type" value="Genomic_DNA"/>
</dbReference>
<proteinExistence type="predicted"/>
<reference evidence="1 2" key="1">
    <citation type="submission" date="2019-06" db="EMBL/GenBank/DDBJ databases">
        <title>Flavobacterium sp. MaA-Y11 from geoumgang.</title>
        <authorList>
            <person name="Jeong S."/>
        </authorList>
    </citation>
    <scope>NUCLEOTIDE SEQUENCE [LARGE SCALE GENOMIC DNA]</scope>
    <source>
        <strain evidence="1 2">MaA-Y11</strain>
    </source>
</reference>
<comment type="caution">
    <text evidence="1">The sequence shown here is derived from an EMBL/GenBank/DDBJ whole genome shotgun (WGS) entry which is preliminary data.</text>
</comment>
<sequence length="113" mass="13216">MSQIKAEAIWQHELVLPYILEDLKAKIEAITPVRAIYLYGSRGRVVPKDWHKLEGKDWDVMMVCDFPIVNSELWTTALNYHIDLTITTEHKIKNFLQNNSSVIELFPSYKLEI</sequence>
<protein>
    <recommendedName>
        <fullName evidence="3">Nucleotidyltransferase domain-containing protein</fullName>
    </recommendedName>
</protein>
<accession>A0A501QFC6</accession>
<evidence type="ECO:0000313" key="2">
    <source>
        <dbReference type="Proteomes" id="UP000319175"/>
    </source>
</evidence>
<name>A0A501QFC6_9FLAO</name>
<evidence type="ECO:0000313" key="1">
    <source>
        <dbReference type="EMBL" id="TPD71178.1"/>
    </source>
</evidence>
<organism evidence="1 2">
    <name type="scientific">Flavobacterium microcysteis</name>
    <dbReference type="NCBI Taxonomy" id="2596891"/>
    <lineage>
        <taxon>Bacteria</taxon>
        <taxon>Pseudomonadati</taxon>
        <taxon>Bacteroidota</taxon>
        <taxon>Flavobacteriia</taxon>
        <taxon>Flavobacteriales</taxon>
        <taxon>Flavobacteriaceae</taxon>
        <taxon>Flavobacterium</taxon>
    </lineage>
</organism>
<dbReference type="OrthoDB" id="1257669at2"/>
<keyword evidence="2" id="KW-1185">Reference proteome</keyword>
<gene>
    <name evidence="1" type="ORF">FJA49_04580</name>
</gene>
<evidence type="ECO:0008006" key="3">
    <source>
        <dbReference type="Google" id="ProtNLM"/>
    </source>
</evidence>